<name>A0AAN6XX09_9PEZI</name>
<dbReference type="PANTHER" id="PTHR10622:SF10">
    <property type="entry name" value="HET DOMAIN-CONTAINING PROTEIN"/>
    <property type="match status" value="1"/>
</dbReference>
<dbReference type="AlphaFoldDB" id="A0AAN6XX09"/>
<reference evidence="2" key="2">
    <citation type="submission" date="2023-05" db="EMBL/GenBank/DDBJ databases">
        <authorList>
            <consortium name="Lawrence Berkeley National Laboratory"/>
            <person name="Steindorff A."/>
            <person name="Hensen N."/>
            <person name="Bonometti L."/>
            <person name="Westerberg I."/>
            <person name="Brannstrom I.O."/>
            <person name="Guillou S."/>
            <person name="Cros-Aarteil S."/>
            <person name="Calhoun S."/>
            <person name="Haridas S."/>
            <person name="Kuo A."/>
            <person name="Mondo S."/>
            <person name="Pangilinan J."/>
            <person name="Riley R."/>
            <person name="Labutti K."/>
            <person name="Andreopoulos B."/>
            <person name="Lipzen A."/>
            <person name="Chen C."/>
            <person name="Yanf M."/>
            <person name="Daum C."/>
            <person name="Ng V."/>
            <person name="Clum A."/>
            <person name="Ohm R."/>
            <person name="Martin F."/>
            <person name="Silar P."/>
            <person name="Natvig D."/>
            <person name="Lalanne C."/>
            <person name="Gautier V."/>
            <person name="Ament-Velasquez S.L."/>
            <person name="Kruys A."/>
            <person name="Hutchinson M.I."/>
            <person name="Powell A.J."/>
            <person name="Barry K."/>
            <person name="Miller A.N."/>
            <person name="Grigoriev I.V."/>
            <person name="Debuchy R."/>
            <person name="Gladieux P."/>
            <person name="Thoren M.H."/>
            <person name="Johannesson H."/>
        </authorList>
    </citation>
    <scope>NUCLEOTIDE SEQUENCE</scope>
    <source>
        <strain evidence="2">PSN293</strain>
    </source>
</reference>
<keyword evidence="3" id="KW-1185">Reference proteome</keyword>
<dbReference type="InterPro" id="IPR010730">
    <property type="entry name" value="HET"/>
</dbReference>
<accession>A0AAN6XX09</accession>
<evidence type="ECO:0000259" key="1">
    <source>
        <dbReference type="Pfam" id="PF06985"/>
    </source>
</evidence>
<reference evidence="2" key="1">
    <citation type="journal article" date="2023" name="Mol. Phylogenet. Evol.">
        <title>Genome-scale phylogeny and comparative genomics of the fungal order Sordariales.</title>
        <authorList>
            <person name="Hensen N."/>
            <person name="Bonometti L."/>
            <person name="Westerberg I."/>
            <person name="Brannstrom I.O."/>
            <person name="Guillou S."/>
            <person name="Cros-Aarteil S."/>
            <person name="Calhoun S."/>
            <person name="Haridas S."/>
            <person name="Kuo A."/>
            <person name="Mondo S."/>
            <person name="Pangilinan J."/>
            <person name="Riley R."/>
            <person name="LaButti K."/>
            <person name="Andreopoulos B."/>
            <person name="Lipzen A."/>
            <person name="Chen C."/>
            <person name="Yan M."/>
            <person name="Daum C."/>
            <person name="Ng V."/>
            <person name="Clum A."/>
            <person name="Steindorff A."/>
            <person name="Ohm R.A."/>
            <person name="Martin F."/>
            <person name="Silar P."/>
            <person name="Natvig D.O."/>
            <person name="Lalanne C."/>
            <person name="Gautier V."/>
            <person name="Ament-Velasquez S.L."/>
            <person name="Kruys A."/>
            <person name="Hutchinson M.I."/>
            <person name="Powell A.J."/>
            <person name="Barry K."/>
            <person name="Miller A.N."/>
            <person name="Grigoriev I.V."/>
            <person name="Debuchy R."/>
            <person name="Gladieux P."/>
            <person name="Hiltunen Thoren M."/>
            <person name="Johannesson H."/>
        </authorList>
    </citation>
    <scope>NUCLEOTIDE SEQUENCE</scope>
    <source>
        <strain evidence="2">PSN293</strain>
    </source>
</reference>
<organism evidence="2 3">
    <name type="scientific">Rhypophila decipiens</name>
    <dbReference type="NCBI Taxonomy" id="261697"/>
    <lineage>
        <taxon>Eukaryota</taxon>
        <taxon>Fungi</taxon>
        <taxon>Dikarya</taxon>
        <taxon>Ascomycota</taxon>
        <taxon>Pezizomycotina</taxon>
        <taxon>Sordariomycetes</taxon>
        <taxon>Sordariomycetidae</taxon>
        <taxon>Sordariales</taxon>
        <taxon>Naviculisporaceae</taxon>
        <taxon>Rhypophila</taxon>
    </lineage>
</organism>
<protein>
    <submittedName>
        <fullName evidence="2">Vegetative incompatibility protein HET-E-1</fullName>
    </submittedName>
</protein>
<dbReference type="Pfam" id="PF06985">
    <property type="entry name" value="HET"/>
    <property type="match status" value="1"/>
</dbReference>
<proteinExistence type="predicted"/>
<feature type="non-terminal residue" evidence="2">
    <location>
        <position position="389"/>
    </location>
</feature>
<gene>
    <name evidence="2" type="ORF">QBC37DRAFT_245329</name>
</gene>
<dbReference type="Proteomes" id="UP001301769">
    <property type="component" value="Unassembled WGS sequence"/>
</dbReference>
<dbReference type="EMBL" id="MU858241">
    <property type="protein sequence ID" value="KAK4208488.1"/>
    <property type="molecule type" value="Genomic_DNA"/>
</dbReference>
<evidence type="ECO:0000313" key="2">
    <source>
        <dbReference type="EMBL" id="KAK4208488.1"/>
    </source>
</evidence>
<comment type="caution">
    <text evidence="2">The sequence shown here is derived from an EMBL/GenBank/DDBJ whole genome shotgun (WGS) entry which is preliminary data.</text>
</comment>
<feature type="domain" description="Heterokaryon incompatibility" evidence="1">
    <location>
        <begin position="21"/>
        <end position="146"/>
    </location>
</feature>
<sequence length="389" mass="43658">MWLINTKTFKLVDIIGRLPDYGILSPCWRRGEVSYHDYGDAWRRQHGLEGRTKVRDACKQAYNDGLEFLWVDTCCIDKTSSAELGEAINSMYTWYRKAAKCYVYLDDVVSSGSPSSSDCAEVGSDASVHSLLAQSRWFTRGWTLQELLAPKNVCFYDVNWASVGEKSSLVDVLHRITGIDKSVLEGGSLRQVSVGRHMSWAAARETTRIEDIAYCLLGIFDVNMPLLYGEGRRAFIRLQKEISKTTENQTLLAWQCTHNSRLERPVRGLLATSPADFACFAGPMTLHAPMLFGQPLLSVNEETRRVLVAAVSRGLRITAAVEDLWPTPMDSILLGLNCSVDGRLTKAVGIYLQRHDGDRYVRVRPDELGICPAHSPRRTIYGLQTEDEI</sequence>
<evidence type="ECO:0000313" key="3">
    <source>
        <dbReference type="Proteomes" id="UP001301769"/>
    </source>
</evidence>
<dbReference type="PANTHER" id="PTHR10622">
    <property type="entry name" value="HET DOMAIN-CONTAINING PROTEIN"/>
    <property type="match status" value="1"/>
</dbReference>